<name>A0AAV1SDT2_9ROSI</name>
<protein>
    <submittedName>
        <fullName evidence="2">Uncharacterized protein</fullName>
    </submittedName>
</protein>
<evidence type="ECO:0000313" key="3">
    <source>
        <dbReference type="Proteomes" id="UP001314170"/>
    </source>
</evidence>
<dbReference type="EMBL" id="CAWUPB010001173">
    <property type="protein sequence ID" value="CAK7348962.1"/>
    <property type="molecule type" value="Genomic_DNA"/>
</dbReference>
<gene>
    <name evidence="2" type="ORF">DCAF_LOCUS21671</name>
</gene>
<dbReference type="AlphaFoldDB" id="A0AAV1SDT2"/>
<feature type="compositionally biased region" description="Polar residues" evidence="1">
    <location>
        <begin position="1"/>
        <end position="11"/>
    </location>
</feature>
<dbReference type="GO" id="GO:0010089">
    <property type="term" value="P:xylem development"/>
    <property type="evidence" value="ECO:0007669"/>
    <property type="project" value="InterPro"/>
</dbReference>
<feature type="region of interest" description="Disordered" evidence="1">
    <location>
        <begin position="47"/>
        <end position="154"/>
    </location>
</feature>
<feature type="compositionally biased region" description="Low complexity" evidence="1">
    <location>
        <begin position="127"/>
        <end position="139"/>
    </location>
</feature>
<reference evidence="2 3" key="1">
    <citation type="submission" date="2024-01" db="EMBL/GenBank/DDBJ databases">
        <authorList>
            <person name="Waweru B."/>
        </authorList>
    </citation>
    <scope>NUCLEOTIDE SEQUENCE [LARGE SCALE GENOMIC DNA]</scope>
</reference>
<dbReference type="PANTHER" id="PTHR33974:SF2">
    <property type="entry name" value="VASCULAR-RELATED UNKNOWN PROTEIN 1"/>
    <property type="match status" value="1"/>
</dbReference>
<organism evidence="2 3">
    <name type="scientific">Dovyalis caffra</name>
    <dbReference type="NCBI Taxonomy" id="77055"/>
    <lineage>
        <taxon>Eukaryota</taxon>
        <taxon>Viridiplantae</taxon>
        <taxon>Streptophyta</taxon>
        <taxon>Embryophyta</taxon>
        <taxon>Tracheophyta</taxon>
        <taxon>Spermatophyta</taxon>
        <taxon>Magnoliopsida</taxon>
        <taxon>eudicotyledons</taxon>
        <taxon>Gunneridae</taxon>
        <taxon>Pentapetalae</taxon>
        <taxon>rosids</taxon>
        <taxon>fabids</taxon>
        <taxon>Malpighiales</taxon>
        <taxon>Salicaceae</taxon>
        <taxon>Flacourtieae</taxon>
        <taxon>Dovyalis</taxon>
    </lineage>
</organism>
<feature type="compositionally biased region" description="Polar residues" evidence="1">
    <location>
        <begin position="97"/>
        <end position="107"/>
    </location>
</feature>
<feature type="compositionally biased region" description="Polar residues" evidence="1">
    <location>
        <begin position="145"/>
        <end position="154"/>
    </location>
</feature>
<proteinExistence type="predicted"/>
<comment type="caution">
    <text evidence="2">The sequence shown here is derived from an EMBL/GenBank/DDBJ whole genome shotgun (WGS) entry which is preliminary data.</text>
</comment>
<feature type="compositionally biased region" description="Basic and acidic residues" evidence="1">
    <location>
        <begin position="109"/>
        <end position="123"/>
    </location>
</feature>
<sequence>MEDYSINNSSLDEADAVSPAEESGWTSYFEDFSNHKEEDDSLCSTFDNSSMVSDAASFPPRKSSHVVASPSSGGLPKKLTFKKTRAKEISLDDSLEDTASSPANSPKVSDLRPIDMNPRKTNDQHFNSSLGNKESSSSEQCAEGLQTSDQRSEMNFSSGKNDCIELKKRGLCLVPLSIATIDCRVKEIVVDMYVV</sequence>
<accession>A0AAV1SDT2</accession>
<evidence type="ECO:0000256" key="1">
    <source>
        <dbReference type="SAM" id="MobiDB-lite"/>
    </source>
</evidence>
<keyword evidence="3" id="KW-1185">Reference proteome</keyword>
<dbReference type="InterPro" id="IPR039280">
    <property type="entry name" value="VUP"/>
</dbReference>
<evidence type="ECO:0000313" key="2">
    <source>
        <dbReference type="EMBL" id="CAK7348962.1"/>
    </source>
</evidence>
<feature type="region of interest" description="Disordered" evidence="1">
    <location>
        <begin position="1"/>
        <end position="22"/>
    </location>
</feature>
<dbReference type="PANTHER" id="PTHR33974">
    <property type="entry name" value="VASCULAR-RELATED UNKNOWN PROTEIN 1-RELATED"/>
    <property type="match status" value="1"/>
</dbReference>
<dbReference type="Proteomes" id="UP001314170">
    <property type="component" value="Unassembled WGS sequence"/>
</dbReference>